<comment type="caution">
    <text evidence="2">The sequence shown here is derived from an EMBL/GenBank/DDBJ whole genome shotgun (WGS) entry which is preliminary data.</text>
</comment>
<proteinExistence type="predicted"/>
<dbReference type="EMBL" id="BNBF01000002">
    <property type="protein sequence ID" value="GHG38819.1"/>
    <property type="molecule type" value="Genomic_DNA"/>
</dbReference>
<sequence>MQNPDAPPGMAWCSPPAKFTACRTSPRHTASAAPTDWPAISADTSCIPANAGSSTVPSPYDPSAPAGSADAAFTASM</sequence>
<evidence type="ECO:0000313" key="3">
    <source>
        <dbReference type="Proteomes" id="UP000619355"/>
    </source>
</evidence>
<gene>
    <name evidence="2" type="ORF">GCM10018980_11970</name>
</gene>
<organism evidence="2 3">
    <name type="scientific">Streptomyces capoamus</name>
    <dbReference type="NCBI Taxonomy" id="68183"/>
    <lineage>
        <taxon>Bacteria</taxon>
        <taxon>Bacillati</taxon>
        <taxon>Actinomycetota</taxon>
        <taxon>Actinomycetes</taxon>
        <taxon>Kitasatosporales</taxon>
        <taxon>Streptomycetaceae</taxon>
        <taxon>Streptomyces</taxon>
    </lineage>
</organism>
<reference evidence="3" key="1">
    <citation type="journal article" date="2019" name="Int. J. Syst. Evol. Microbiol.">
        <title>The Global Catalogue of Microorganisms (GCM) 10K type strain sequencing project: providing services to taxonomists for standard genome sequencing and annotation.</title>
        <authorList>
            <consortium name="The Broad Institute Genomics Platform"/>
            <consortium name="The Broad Institute Genome Sequencing Center for Infectious Disease"/>
            <person name="Wu L."/>
            <person name="Ma J."/>
        </authorList>
    </citation>
    <scope>NUCLEOTIDE SEQUENCE [LARGE SCALE GENOMIC DNA]</scope>
    <source>
        <strain evidence="3">JCM 4253</strain>
    </source>
</reference>
<dbReference type="AlphaFoldDB" id="A0A919C2A9"/>
<dbReference type="Proteomes" id="UP000619355">
    <property type="component" value="Unassembled WGS sequence"/>
</dbReference>
<name>A0A919C2A9_9ACTN</name>
<protein>
    <submittedName>
        <fullName evidence="2">Uncharacterized protein</fullName>
    </submittedName>
</protein>
<evidence type="ECO:0000313" key="2">
    <source>
        <dbReference type="EMBL" id="GHG38819.1"/>
    </source>
</evidence>
<accession>A0A919C2A9</accession>
<keyword evidence="3" id="KW-1185">Reference proteome</keyword>
<evidence type="ECO:0000256" key="1">
    <source>
        <dbReference type="SAM" id="MobiDB-lite"/>
    </source>
</evidence>
<feature type="region of interest" description="Disordered" evidence="1">
    <location>
        <begin position="53"/>
        <end position="77"/>
    </location>
</feature>
<feature type="compositionally biased region" description="Low complexity" evidence="1">
    <location>
        <begin position="57"/>
        <end position="77"/>
    </location>
</feature>